<name>A0A4R8WG26_9MICO</name>
<organism evidence="2 3">
    <name type="scientific">Cryobacterium adonitolivorans</name>
    <dbReference type="NCBI Taxonomy" id="1259189"/>
    <lineage>
        <taxon>Bacteria</taxon>
        <taxon>Bacillati</taxon>
        <taxon>Actinomycetota</taxon>
        <taxon>Actinomycetes</taxon>
        <taxon>Micrococcales</taxon>
        <taxon>Microbacteriaceae</taxon>
        <taxon>Cryobacterium</taxon>
    </lineage>
</organism>
<comment type="caution">
    <text evidence="2">The sequence shown here is derived from an EMBL/GenBank/DDBJ whole genome shotgun (WGS) entry which is preliminary data.</text>
</comment>
<evidence type="ECO:0000313" key="3">
    <source>
        <dbReference type="Proteomes" id="UP000297907"/>
    </source>
</evidence>
<dbReference type="AlphaFoldDB" id="A0A4R8WG26"/>
<dbReference type="RefSeq" id="WP_134451956.1">
    <property type="nucleotide sequence ID" value="NZ_SOFL01000002.1"/>
</dbReference>
<accession>A0A4R8WG26</accession>
<dbReference type="Proteomes" id="UP000297907">
    <property type="component" value="Unassembled WGS sequence"/>
</dbReference>
<sequence>MSADRVDAARPPSAPTPGRPGPRPTPSAAAPAPSDDAPAPPVLDGELEARVTAAEALPLKDRAAGYLQLHDSLRDHLEGGDVPRSKAE</sequence>
<protein>
    <submittedName>
        <fullName evidence="2">Uncharacterized protein</fullName>
    </submittedName>
</protein>
<feature type="compositionally biased region" description="Low complexity" evidence="1">
    <location>
        <begin position="26"/>
        <end position="37"/>
    </location>
</feature>
<evidence type="ECO:0000256" key="1">
    <source>
        <dbReference type="SAM" id="MobiDB-lite"/>
    </source>
</evidence>
<keyword evidence="3" id="KW-1185">Reference proteome</keyword>
<dbReference type="OrthoDB" id="5125441at2"/>
<evidence type="ECO:0000313" key="2">
    <source>
        <dbReference type="EMBL" id="TFC06872.1"/>
    </source>
</evidence>
<feature type="region of interest" description="Disordered" evidence="1">
    <location>
        <begin position="1"/>
        <end position="43"/>
    </location>
</feature>
<feature type="compositionally biased region" description="Pro residues" evidence="1">
    <location>
        <begin position="12"/>
        <end position="25"/>
    </location>
</feature>
<proteinExistence type="predicted"/>
<reference evidence="2 3" key="1">
    <citation type="submission" date="2019-03" db="EMBL/GenBank/DDBJ databases">
        <title>Genomics of glacier-inhabiting Cryobacterium strains.</title>
        <authorList>
            <person name="Liu Q."/>
            <person name="Xin Y.-H."/>
        </authorList>
    </citation>
    <scope>NUCLEOTIDE SEQUENCE [LARGE SCALE GENOMIC DNA]</scope>
    <source>
        <strain evidence="2 3">RHLS22-1</strain>
    </source>
</reference>
<dbReference type="EMBL" id="SOFL01000002">
    <property type="protein sequence ID" value="TFC06872.1"/>
    <property type="molecule type" value="Genomic_DNA"/>
</dbReference>
<gene>
    <name evidence="2" type="ORF">E3O42_00275</name>
</gene>